<accession>A0AAU8FHR2</accession>
<feature type="transmembrane region" description="Helical" evidence="1">
    <location>
        <begin position="45"/>
        <end position="63"/>
    </location>
</feature>
<evidence type="ECO:0000256" key="1">
    <source>
        <dbReference type="SAM" id="Phobius"/>
    </source>
</evidence>
<keyword evidence="1" id="KW-0472">Membrane</keyword>
<gene>
    <name evidence="2" type="ORF">ABV298_27790</name>
</gene>
<reference evidence="2" key="1">
    <citation type="submission" date="2024-06" db="EMBL/GenBank/DDBJ databases">
        <title>Sequencing and assembly of the genome of Dyadobacter sp. strain 676, a symbiont of Cyamopsis tetragonoloba.</title>
        <authorList>
            <person name="Guro P."/>
            <person name="Sazanova A."/>
            <person name="Kuznetsova I."/>
            <person name="Belimov A."/>
            <person name="Safronova V."/>
        </authorList>
    </citation>
    <scope>NUCLEOTIDE SEQUENCE</scope>
    <source>
        <strain evidence="2">676</strain>
    </source>
</reference>
<dbReference type="AlphaFoldDB" id="A0AAU8FHR2"/>
<evidence type="ECO:0000313" key="2">
    <source>
        <dbReference type="EMBL" id="XCH24071.1"/>
    </source>
</evidence>
<keyword evidence="1" id="KW-0812">Transmembrane</keyword>
<name>A0AAU8FHR2_9BACT</name>
<dbReference type="RefSeq" id="WP_353719394.1">
    <property type="nucleotide sequence ID" value="NZ_CP159289.1"/>
</dbReference>
<organism evidence="2">
    <name type="scientific">Dyadobacter sp. 676</name>
    <dbReference type="NCBI Taxonomy" id="3088362"/>
    <lineage>
        <taxon>Bacteria</taxon>
        <taxon>Pseudomonadati</taxon>
        <taxon>Bacteroidota</taxon>
        <taxon>Cytophagia</taxon>
        <taxon>Cytophagales</taxon>
        <taxon>Spirosomataceae</taxon>
        <taxon>Dyadobacter</taxon>
    </lineage>
</organism>
<protein>
    <submittedName>
        <fullName evidence="2">Uncharacterized protein</fullName>
    </submittedName>
</protein>
<keyword evidence="1" id="KW-1133">Transmembrane helix</keyword>
<feature type="transmembrane region" description="Helical" evidence="1">
    <location>
        <begin position="69"/>
        <end position="87"/>
    </location>
</feature>
<dbReference type="EMBL" id="CP159289">
    <property type="protein sequence ID" value="XCH24071.1"/>
    <property type="molecule type" value="Genomic_DNA"/>
</dbReference>
<feature type="transmembrane region" description="Helical" evidence="1">
    <location>
        <begin position="142"/>
        <end position="161"/>
    </location>
</feature>
<feature type="transmembrane region" description="Helical" evidence="1">
    <location>
        <begin position="108"/>
        <end position="130"/>
    </location>
</feature>
<sequence length="164" mass="18379">MHINRITTFLLGPELSWLLMYTVTLLLVAPNQPPTEAGNARLESLAWYILFSAIILSFVPLYWSHGGLGWWMLRIGVAGLIGIVSVSNRFCVAIDYQDSRNSGVGTMFMMMVIFGAFFLFLGMIGTTLFIKFRTYAVPVLKWAGIVAGVLLIFWIIINLLARAR</sequence>
<proteinExistence type="predicted"/>
<feature type="transmembrane region" description="Helical" evidence="1">
    <location>
        <begin position="15"/>
        <end position="33"/>
    </location>
</feature>